<dbReference type="EMBL" id="FOHZ01000005">
    <property type="protein sequence ID" value="SET20526.1"/>
    <property type="molecule type" value="Genomic_DNA"/>
</dbReference>
<dbReference type="Pfam" id="PF12833">
    <property type="entry name" value="HTH_18"/>
    <property type="match status" value="1"/>
</dbReference>
<accession>A0A1I0CLL2</accession>
<dbReference type="AlphaFoldDB" id="A0A1I0CLL2"/>
<evidence type="ECO:0000313" key="6">
    <source>
        <dbReference type="Proteomes" id="UP000198762"/>
    </source>
</evidence>
<sequence>MKSDALGTLVVAMVQFLQSSGFSRGELARYAGLSADELEEPESRLSPSQMQRLWQLIQTRILPSITFSRQVRPLIARHLARGKVKVEEVAAELNMSRHTLYKKLKEENLTFAGLLEDVRREQALNYMNDRDRTLSEVAELLGFSELSAFSRAFKRWMGKSPAEFRAAC</sequence>
<keyword evidence="3" id="KW-0804">Transcription</keyword>
<keyword evidence="1" id="KW-0805">Transcription regulation</keyword>
<organism evidence="5 6">
    <name type="scientific">Marinobacter segnicrescens</name>
    <dbReference type="NCBI Taxonomy" id="430453"/>
    <lineage>
        <taxon>Bacteria</taxon>
        <taxon>Pseudomonadati</taxon>
        <taxon>Pseudomonadota</taxon>
        <taxon>Gammaproteobacteria</taxon>
        <taxon>Pseudomonadales</taxon>
        <taxon>Marinobacteraceae</taxon>
        <taxon>Marinobacter</taxon>
    </lineage>
</organism>
<dbReference type="PRINTS" id="PR00032">
    <property type="entry name" value="HTHARAC"/>
</dbReference>
<reference evidence="6" key="1">
    <citation type="submission" date="2016-10" db="EMBL/GenBank/DDBJ databases">
        <authorList>
            <person name="Varghese N."/>
            <person name="Submissions S."/>
        </authorList>
    </citation>
    <scope>NUCLEOTIDE SEQUENCE [LARGE SCALE GENOMIC DNA]</scope>
    <source>
        <strain evidence="6">CGMCC 1.6489</strain>
    </source>
</reference>
<dbReference type="GO" id="GO:0003700">
    <property type="term" value="F:DNA-binding transcription factor activity"/>
    <property type="evidence" value="ECO:0007669"/>
    <property type="project" value="InterPro"/>
</dbReference>
<dbReference type="PANTHER" id="PTHR47894">
    <property type="entry name" value="HTH-TYPE TRANSCRIPTIONAL REGULATOR GADX"/>
    <property type="match status" value="1"/>
</dbReference>
<dbReference type="SUPFAM" id="SSF46689">
    <property type="entry name" value="Homeodomain-like"/>
    <property type="match status" value="2"/>
</dbReference>
<evidence type="ECO:0000256" key="1">
    <source>
        <dbReference type="ARBA" id="ARBA00023015"/>
    </source>
</evidence>
<name>A0A1I0CLL2_9GAMM</name>
<dbReference type="Gene3D" id="1.10.10.60">
    <property type="entry name" value="Homeodomain-like"/>
    <property type="match status" value="1"/>
</dbReference>
<feature type="domain" description="HTH araC/xylS-type" evidence="4">
    <location>
        <begin position="69"/>
        <end position="167"/>
    </location>
</feature>
<dbReference type="GO" id="GO:0000976">
    <property type="term" value="F:transcription cis-regulatory region binding"/>
    <property type="evidence" value="ECO:0007669"/>
    <property type="project" value="TreeGrafter"/>
</dbReference>
<evidence type="ECO:0000259" key="4">
    <source>
        <dbReference type="PROSITE" id="PS01124"/>
    </source>
</evidence>
<dbReference type="InterPro" id="IPR009057">
    <property type="entry name" value="Homeodomain-like_sf"/>
</dbReference>
<gene>
    <name evidence="5" type="ORF">SAMN04487962_105210</name>
</gene>
<dbReference type="Proteomes" id="UP000198762">
    <property type="component" value="Unassembled WGS sequence"/>
</dbReference>
<evidence type="ECO:0000256" key="2">
    <source>
        <dbReference type="ARBA" id="ARBA00023125"/>
    </source>
</evidence>
<dbReference type="SMART" id="SM00342">
    <property type="entry name" value="HTH_ARAC"/>
    <property type="match status" value="1"/>
</dbReference>
<keyword evidence="6" id="KW-1185">Reference proteome</keyword>
<evidence type="ECO:0000313" key="5">
    <source>
        <dbReference type="EMBL" id="SET20526.1"/>
    </source>
</evidence>
<dbReference type="PANTHER" id="PTHR47894:SF4">
    <property type="entry name" value="HTH-TYPE TRANSCRIPTIONAL REGULATOR GADX"/>
    <property type="match status" value="1"/>
</dbReference>
<keyword evidence="2 5" id="KW-0238">DNA-binding</keyword>
<dbReference type="STRING" id="430453.SAMN04487962_105210"/>
<dbReference type="InterPro" id="IPR020449">
    <property type="entry name" value="Tscrpt_reg_AraC-type_HTH"/>
</dbReference>
<proteinExistence type="predicted"/>
<evidence type="ECO:0000256" key="3">
    <source>
        <dbReference type="ARBA" id="ARBA00023163"/>
    </source>
</evidence>
<dbReference type="RefSeq" id="WP_413774374.1">
    <property type="nucleotide sequence ID" value="NZ_FOHZ01000005.1"/>
</dbReference>
<protein>
    <submittedName>
        <fullName evidence="5">AraC-type DNA-binding protein</fullName>
    </submittedName>
</protein>
<dbReference type="GO" id="GO:0005829">
    <property type="term" value="C:cytosol"/>
    <property type="evidence" value="ECO:0007669"/>
    <property type="project" value="TreeGrafter"/>
</dbReference>
<dbReference type="PROSITE" id="PS01124">
    <property type="entry name" value="HTH_ARAC_FAMILY_2"/>
    <property type="match status" value="1"/>
</dbReference>
<dbReference type="InterPro" id="IPR018060">
    <property type="entry name" value="HTH_AraC"/>
</dbReference>